<dbReference type="InterPro" id="IPR052386">
    <property type="entry name" value="GPSM"/>
</dbReference>
<keyword evidence="2" id="KW-0963">Cytoplasm</keyword>
<keyword evidence="4" id="KW-0802">TPR repeat</keyword>
<evidence type="ECO:0000313" key="5">
    <source>
        <dbReference type="EMBL" id="PZO57848.1"/>
    </source>
</evidence>
<dbReference type="SMART" id="SM00028">
    <property type="entry name" value="TPR"/>
    <property type="match status" value="5"/>
</dbReference>
<comment type="caution">
    <text evidence="5">The sequence shown here is derived from an EMBL/GenBank/DDBJ whole genome shotgun (WGS) entry which is preliminary data.</text>
</comment>
<keyword evidence="3" id="KW-0677">Repeat</keyword>
<dbReference type="GO" id="GO:0005092">
    <property type="term" value="F:GDP-dissociation inhibitor activity"/>
    <property type="evidence" value="ECO:0007669"/>
    <property type="project" value="TreeGrafter"/>
</dbReference>
<dbReference type="Gene3D" id="2.60.120.380">
    <property type="match status" value="1"/>
</dbReference>
<evidence type="ECO:0000256" key="2">
    <source>
        <dbReference type="ARBA" id="ARBA00022490"/>
    </source>
</evidence>
<feature type="repeat" description="TPR" evidence="4">
    <location>
        <begin position="235"/>
        <end position="268"/>
    </location>
</feature>
<accession>A0A2W4ZSL1</accession>
<comment type="subcellular location">
    <subcellularLocation>
        <location evidence="1">Cytoplasm</location>
    </subcellularLocation>
</comment>
<evidence type="ECO:0000313" key="6">
    <source>
        <dbReference type="Proteomes" id="UP000249794"/>
    </source>
</evidence>
<feature type="repeat" description="TPR" evidence="4">
    <location>
        <begin position="275"/>
        <end position="308"/>
    </location>
</feature>
<evidence type="ECO:0000256" key="4">
    <source>
        <dbReference type="PROSITE-ProRule" id="PRU00339"/>
    </source>
</evidence>
<evidence type="ECO:0000256" key="1">
    <source>
        <dbReference type="ARBA" id="ARBA00004496"/>
    </source>
</evidence>
<dbReference type="Pfam" id="PF13424">
    <property type="entry name" value="TPR_12"/>
    <property type="match status" value="2"/>
</dbReference>
<sequence>MSCVGVSAMKFGLSWLRLVSLAACLWGFPAQVRAEIFQSTVEKPVEKLDTFDRPQKLKNGVRPWPKQSMEGLQSDSDVLFSVEGVLEEGDAHLSNGSFYDGHVFEGEAGQIVRILMVSEAFDTFLLLQNASGEGLTRNDDGSDGTNAEIVFRLPETGQYQIIANAYDESGKGAYRLTVERSDENRLRQAELKAQADRLLQQGLDSARLSQYQLALDSWQAALKIYRDIGNRKGEAATLGNLGIVYYSLSDYQQAIDFHQQSLAIAKEISDHQGEANSLGNLGNVYYSLGKYQRAIDFYHHQLTLAREISDRRGKSSALGNLGLVYYSLGEYQRAIDFHRQSLAIKQEIGNRQGEAISLNNLGDAWKERGQHEIAAIFYKNSINVFETIRRGITNLDQDLQSSYIASVESPYRSLIDLLLQQGRILEAQQVLELLKVKELTEFTRATYSSGQLQYDPIEQPVADAHGSLINLGAKISACDPDCDQTLYD</sequence>
<reference evidence="5 6" key="2">
    <citation type="submission" date="2018-06" db="EMBL/GenBank/DDBJ databases">
        <title>Metagenomic assembly of (sub)arctic Cyanobacteria and their associated microbiome from non-axenic cultures.</title>
        <authorList>
            <person name="Baurain D."/>
        </authorList>
    </citation>
    <scope>NUCLEOTIDE SEQUENCE [LARGE SCALE GENOMIC DNA]</scope>
    <source>
        <strain evidence="5">ULC027bin1</strain>
    </source>
</reference>
<dbReference type="InterPro" id="IPR011990">
    <property type="entry name" value="TPR-like_helical_dom_sf"/>
</dbReference>
<dbReference type="PANTHER" id="PTHR45954">
    <property type="entry name" value="LD33695P"/>
    <property type="match status" value="1"/>
</dbReference>
<organism evidence="5 6">
    <name type="scientific">Phormidesmis priestleyi</name>
    <dbReference type="NCBI Taxonomy" id="268141"/>
    <lineage>
        <taxon>Bacteria</taxon>
        <taxon>Bacillati</taxon>
        <taxon>Cyanobacteriota</taxon>
        <taxon>Cyanophyceae</taxon>
        <taxon>Leptolyngbyales</taxon>
        <taxon>Leptolyngbyaceae</taxon>
        <taxon>Phormidesmis</taxon>
    </lineage>
</organism>
<evidence type="ECO:0000256" key="3">
    <source>
        <dbReference type="ARBA" id="ARBA00022737"/>
    </source>
</evidence>
<dbReference type="PROSITE" id="PS50005">
    <property type="entry name" value="TPR"/>
    <property type="match status" value="3"/>
</dbReference>
<reference evidence="6" key="1">
    <citation type="submission" date="2018-04" db="EMBL/GenBank/DDBJ databases">
        <authorList>
            <person name="Cornet L."/>
        </authorList>
    </citation>
    <scope>NUCLEOTIDE SEQUENCE [LARGE SCALE GENOMIC DNA]</scope>
</reference>
<name>A0A2W4ZSL1_9CYAN</name>
<dbReference type="GO" id="GO:0001965">
    <property type="term" value="F:G-protein alpha-subunit binding"/>
    <property type="evidence" value="ECO:0007669"/>
    <property type="project" value="TreeGrafter"/>
</dbReference>
<dbReference type="InterPro" id="IPR019734">
    <property type="entry name" value="TPR_rpt"/>
</dbReference>
<gene>
    <name evidence="5" type="ORF">DCF15_06205</name>
</gene>
<feature type="repeat" description="TPR" evidence="4">
    <location>
        <begin position="315"/>
        <end position="348"/>
    </location>
</feature>
<dbReference type="Proteomes" id="UP000249794">
    <property type="component" value="Unassembled WGS sequence"/>
</dbReference>
<dbReference type="EMBL" id="QBMP01000043">
    <property type="protein sequence ID" value="PZO57848.1"/>
    <property type="molecule type" value="Genomic_DNA"/>
</dbReference>
<dbReference type="Gene3D" id="1.25.40.10">
    <property type="entry name" value="Tetratricopeptide repeat domain"/>
    <property type="match status" value="2"/>
</dbReference>
<protein>
    <submittedName>
        <fullName evidence="5">Uncharacterized protein</fullName>
    </submittedName>
</protein>
<dbReference type="PANTHER" id="PTHR45954:SF1">
    <property type="entry name" value="LD33695P"/>
    <property type="match status" value="1"/>
</dbReference>
<proteinExistence type="predicted"/>
<dbReference type="SUPFAM" id="SSF48452">
    <property type="entry name" value="TPR-like"/>
    <property type="match status" value="1"/>
</dbReference>
<dbReference type="GO" id="GO:0005938">
    <property type="term" value="C:cell cortex"/>
    <property type="evidence" value="ECO:0007669"/>
    <property type="project" value="TreeGrafter"/>
</dbReference>
<dbReference type="AlphaFoldDB" id="A0A2W4ZSL1"/>